<feature type="transmembrane region" description="Helical" evidence="2">
    <location>
        <begin position="132"/>
        <end position="152"/>
    </location>
</feature>
<keyword evidence="4" id="KW-1185">Reference proteome</keyword>
<reference evidence="3 4" key="2">
    <citation type="journal article" date="2015" name="Stand. Genomic Sci.">
        <title>Draft genome sequence of Cellulomonas carbonis T26(T) and comparative analysis of six Cellulomonas genomes.</title>
        <authorList>
            <person name="Zhuang W."/>
            <person name="Zhang S."/>
            <person name="Xia X."/>
            <person name="Wang G."/>
        </authorList>
    </citation>
    <scope>NUCLEOTIDE SEQUENCE [LARGE SCALE GENOMIC DNA]</scope>
    <source>
        <strain evidence="3 4">T26</strain>
    </source>
</reference>
<dbReference type="Proteomes" id="UP000029839">
    <property type="component" value="Unassembled WGS sequence"/>
</dbReference>
<feature type="transmembrane region" description="Helical" evidence="2">
    <location>
        <begin position="342"/>
        <end position="369"/>
    </location>
</feature>
<evidence type="ECO:0000256" key="1">
    <source>
        <dbReference type="SAM" id="MobiDB-lite"/>
    </source>
</evidence>
<gene>
    <name evidence="3" type="ORF">N868_18550</name>
</gene>
<organism evidence="3 4">
    <name type="scientific">Cellulomonas carbonis T26</name>
    <dbReference type="NCBI Taxonomy" id="947969"/>
    <lineage>
        <taxon>Bacteria</taxon>
        <taxon>Bacillati</taxon>
        <taxon>Actinomycetota</taxon>
        <taxon>Actinomycetes</taxon>
        <taxon>Micrococcales</taxon>
        <taxon>Cellulomonadaceae</taxon>
        <taxon>Cellulomonas</taxon>
    </lineage>
</organism>
<feature type="transmembrane region" description="Helical" evidence="2">
    <location>
        <begin position="41"/>
        <end position="65"/>
    </location>
</feature>
<dbReference type="InterPro" id="IPR045931">
    <property type="entry name" value="DUF6350"/>
</dbReference>
<feature type="region of interest" description="Disordered" evidence="1">
    <location>
        <begin position="421"/>
        <end position="440"/>
    </location>
</feature>
<accession>A0A0A0BMU6</accession>
<keyword evidence="2" id="KW-0472">Membrane</keyword>
<protein>
    <submittedName>
        <fullName evidence="3">Uncharacterized protein</fullName>
    </submittedName>
</protein>
<reference evidence="3 4" key="1">
    <citation type="submission" date="2013-08" db="EMBL/GenBank/DDBJ databases">
        <title>Genome sequencing of Cellulomonas carbonis T26.</title>
        <authorList>
            <person name="Chen F."/>
            <person name="Li Y."/>
            <person name="Wang G."/>
        </authorList>
    </citation>
    <scope>NUCLEOTIDE SEQUENCE [LARGE SCALE GENOMIC DNA]</scope>
    <source>
        <strain evidence="3 4">T26</strain>
    </source>
</reference>
<proteinExistence type="predicted"/>
<feature type="transmembrane region" description="Helical" evidence="2">
    <location>
        <begin position="381"/>
        <end position="402"/>
    </location>
</feature>
<dbReference type="RefSeq" id="WP_052426364.1">
    <property type="nucleotide sequence ID" value="NZ_AXCY01000075.1"/>
</dbReference>
<keyword evidence="2" id="KW-1133">Transmembrane helix</keyword>
<name>A0A0A0BMU6_9CELL</name>
<feature type="transmembrane region" description="Helical" evidence="2">
    <location>
        <begin position="311"/>
        <end position="330"/>
    </location>
</feature>
<sequence>MTRPLPLSLLRRVPVPYAAAVRARLARTARGPAPQHWVSGVLAGVQAALLSLLVVVMPALAAYVVTSADPSNADVGWLRSVVVGSVVWLLGHGATASVGGTPVTVVALGVTLLSVFVCHASARRSAHPTASAWAGATAGYVAVAVVVLAAVGEAGPSGAGAGSVLRALAGTALVALVGTGTGTRRIGPAVRSLLARLPDVARVGVVGGVVATASLVAAAALVSVWWGLSGRATTGDVLAGLRVDAFGGVMLGVAQLAVTPNLVLWALAWIAGPGFAVGEGTRYAPAVVEPAALPALPLLGSLPTPAASGGLFTWAPVLVVVAGAVAGWWVHRELRPTRAWHGSVTAVSAAASAGVLAAVLTALGAGAAGPGRLAVVGGSPALVGASVTLLALAGLLLVVLPLDRPLRAAVRARAAGLRTTAATRGGTAGPGGGTVRPAGLAPADEVGSLVEVSVPTPAPADDEPAGPAGRTS</sequence>
<feature type="transmembrane region" description="Helical" evidence="2">
    <location>
        <begin position="203"/>
        <end position="226"/>
    </location>
</feature>
<dbReference type="EMBL" id="AXCY01000075">
    <property type="protein sequence ID" value="KGM09823.1"/>
    <property type="molecule type" value="Genomic_DNA"/>
</dbReference>
<dbReference type="OrthoDB" id="3742900at2"/>
<dbReference type="AlphaFoldDB" id="A0A0A0BMU6"/>
<feature type="transmembrane region" description="Helical" evidence="2">
    <location>
        <begin position="246"/>
        <end position="271"/>
    </location>
</feature>
<keyword evidence="2" id="KW-0812">Transmembrane</keyword>
<evidence type="ECO:0000313" key="4">
    <source>
        <dbReference type="Proteomes" id="UP000029839"/>
    </source>
</evidence>
<dbReference type="Pfam" id="PF19877">
    <property type="entry name" value="DUF6350"/>
    <property type="match status" value="1"/>
</dbReference>
<feature type="region of interest" description="Disordered" evidence="1">
    <location>
        <begin position="449"/>
        <end position="472"/>
    </location>
</feature>
<feature type="transmembrane region" description="Helical" evidence="2">
    <location>
        <begin position="101"/>
        <end position="120"/>
    </location>
</feature>
<evidence type="ECO:0000313" key="3">
    <source>
        <dbReference type="EMBL" id="KGM09823.1"/>
    </source>
</evidence>
<evidence type="ECO:0000256" key="2">
    <source>
        <dbReference type="SAM" id="Phobius"/>
    </source>
</evidence>
<comment type="caution">
    <text evidence="3">The sequence shown here is derived from an EMBL/GenBank/DDBJ whole genome shotgun (WGS) entry which is preliminary data.</text>
</comment>
<feature type="transmembrane region" description="Helical" evidence="2">
    <location>
        <begin position="77"/>
        <end position="95"/>
    </location>
</feature>